<dbReference type="GeneID" id="73338919"/>
<dbReference type="EMBL" id="CP019475">
    <property type="protein sequence ID" value="UQC79420.1"/>
    <property type="molecule type" value="Genomic_DNA"/>
</dbReference>
<keyword evidence="3" id="KW-1185">Reference proteome</keyword>
<feature type="region of interest" description="Disordered" evidence="1">
    <location>
        <begin position="1"/>
        <end position="83"/>
    </location>
</feature>
<accession>A0A9Q8SM31</accession>
<dbReference type="Proteomes" id="UP000830671">
    <property type="component" value="Chromosome 3"/>
</dbReference>
<evidence type="ECO:0000256" key="1">
    <source>
        <dbReference type="SAM" id="MobiDB-lite"/>
    </source>
</evidence>
<organism evidence="2 3">
    <name type="scientific">Colletotrichum lupini</name>
    <dbReference type="NCBI Taxonomy" id="145971"/>
    <lineage>
        <taxon>Eukaryota</taxon>
        <taxon>Fungi</taxon>
        <taxon>Dikarya</taxon>
        <taxon>Ascomycota</taxon>
        <taxon>Pezizomycotina</taxon>
        <taxon>Sordariomycetes</taxon>
        <taxon>Hypocreomycetidae</taxon>
        <taxon>Glomerellales</taxon>
        <taxon>Glomerellaceae</taxon>
        <taxon>Colletotrichum</taxon>
        <taxon>Colletotrichum acutatum species complex</taxon>
    </lineage>
</organism>
<name>A0A9Q8SM31_9PEZI</name>
<evidence type="ECO:0000313" key="3">
    <source>
        <dbReference type="Proteomes" id="UP000830671"/>
    </source>
</evidence>
<reference evidence="2" key="1">
    <citation type="journal article" date="2021" name="Mol. Plant Microbe Interact.">
        <title>Complete Genome Sequence of the Plant-Pathogenic Fungus Colletotrichum lupini.</title>
        <authorList>
            <person name="Baroncelli R."/>
            <person name="Pensec F."/>
            <person name="Da Lio D."/>
            <person name="Boufleur T."/>
            <person name="Vicente I."/>
            <person name="Sarrocco S."/>
            <person name="Picot A."/>
            <person name="Baraldi E."/>
            <person name="Sukno S."/>
            <person name="Thon M."/>
            <person name="Le Floch G."/>
        </authorList>
    </citation>
    <scope>NUCLEOTIDE SEQUENCE</scope>
    <source>
        <strain evidence="2">IMI 504893</strain>
    </source>
</reference>
<dbReference type="KEGG" id="clup:CLUP02_04900"/>
<feature type="compositionally biased region" description="Gly residues" evidence="1">
    <location>
        <begin position="57"/>
        <end position="70"/>
    </location>
</feature>
<evidence type="ECO:0000313" key="2">
    <source>
        <dbReference type="EMBL" id="UQC79420.1"/>
    </source>
</evidence>
<sequence length="83" mass="8252">MVKEKMTPEAAARIKAGNKDKKFVQKAAAAAQRNYPNHPTYKSSGGSGSGSSSSSGQSGGGSGGSSGGGSKLQPCEYLELTAA</sequence>
<dbReference type="RefSeq" id="XP_049141052.1">
    <property type="nucleotide sequence ID" value="XM_049283909.1"/>
</dbReference>
<proteinExistence type="predicted"/>
<protein>
    <submittedName>
        <fullName evidence="2">Uncharacterized protein</fullName>
    </submittedName>
</protein>
<gene>
    <name evidence="2" type="ORF">CLUP02_04900</name>
</gene>
<dbReference type="AlphaFoldDB" id="A0A9Q8SM31"/>